<dbReference type="PANTHER" id="PTHR10629">
    <property type="entry name" value="CYTOSINE-SPECIFIC METHYLTRANSFERASE"/>
    <property type="match status" value="1"/>
</dbReference>
<dbReference type="GO" id="GO:0032259">
    <property type="term" value="P:methylation"/>
    <property type="evidence" value="ECO:0007669"/>
    <property type="project" value="UniProtKB-KW"/>
</dbReference>
<dbReference type="Pfam" id="PF00145">
    <property type="entry name" value="DNA_methylase"/>
    <property type="match status" value="2"/>
</dbReference>
<gene>
    <name evidence="6" type="ORF">L6E24_03415</name>
</gene>
<dbReference type="PROSITE" id="PS00094">
    <property type="entry name" value="C5_MTASE_1"/>
    <property type="match status" value="1"/>
</dbReference>
<evidence type="ECO:0000256" key="5">
    <source>
        <dbReference type="RuleBase" id="RU000416"/>
    </source>
</evidence>
<keyword evidence="4" id="KW-0949">S-adenosyl-L-methionine</keyword>
<evidence type="ECO:0000256" key="2">
    <source>
        <dbReference type="ARBA" id="ARBA00022603"/>
    </source>
</evidence>
<dbReference type="InterPro" id="IPR018117">
    <property type="entry name" value="C5_DNA_meth_AS"/>
</dbReference>
<dbReference type="EMBL" id="CP096115">
    <property type="protein sequence ID" value="UUX93184.1"/>
    <property type="molecule type" value="Genomic_DNA"/>
</dbReference>
<dbReference type="SUPFAM" id="SSF53335">
    <property type="entry name" value="S-adenosyl-L-methionine-dependent methyltransferases"/>
    <property type="match status" value="1"/>
</dbReference>
<evidence type="ECO:0000256" key="4">
    <source>
        <dbReference type="ARBA" id="ARBA00022691"/>
    </source>
</evidence>
<proteinExistence type="inferred from homology"/>
<dbReference type="Gene3D" id="3.40.50.150">
    <property type="entry name" value="Vaccinia Virus protein VP39"/>
    <property type="match status" value="1"/>
</dbReference>
<dbReference type="GO" id="GO:0003886">
    <property type="term" value="F:DNA (cytosine-5-)-methyltransferase activity"/>
    <property type="evidence" value="ECO:0007669"/>
    <property type="project" value="UniProtKB-EC"/>
</dbReference>
<keyword evidence="3" id="KW-0808">Transferase</keyword>
<evidence type="ECO:0000313" key="7">
    <source>
        <dbReference type="Proteomes" id="UP001060368"/>
    </source>
</evidence>
<dbReference type="AlphaFoldDB" id="A0A9E7PMW8"/>
<dbReference type="RefSeq" id="WP_257743324.1">
    <property type="nucleotide sequence ID" value="NZ_CP096115.1"/>
</dbReference>
<reference evidence="6" key="1">
    <citation type="submission" date="2022-04" db="EMBL/GenBank/DDBJ databases">
        <title>Complete genome of Methanoplanus endosymbiosus DSM 3599.</title>
        <authorList>
            <person name="Chen S.-C."/>
            <person name="You Y.-T."/>
            <person name="Zhou Y.-Z."/>
            <person name="Lai M.-C."/>
        </authorList>
    </citation>
    <scope>NUCLEOTIDE SEQUENCE</scope>
    <source>
        <strain evidence="6">DSM 3599</strain>
    </source>
</reference>
<name>A0A9E7PMW8_9EURY</name>
<keyword evidence="7" id="KW-1185">Reference proteome</keyword>
<comment type="similarity">
    <text evidence="5">Belongs to the class I-like SAM-binding methyltransferase superfamily. C5-methyltransferase family.</text>
</comment>
<dbReference type="PRINTS" id="PR00105">
    <property type="entry name" value="C5METTRFRASE"/>
</dbReference>
<dbReference type="GeneID" id="74306712"/>
<dbReference type="PROSITE" id="PS51679">
    <property type="entry name" value="SAM_MT_C5"/>
    <property type="match status" value="1"/>
</dbReference>
<evidence type="ECO:0000313" key="6">
    <source>
        <dbReference type="EMBL" id="UUX93184.1"/>
    </source>
</evidence>
<dbReference type="InterPro" id="IPR050390">
    <property type="entry name" value="C5-Methyltransferase"/>
</dbReference>
<keyword evidence="2 6" id="KW-0489">Methyltransferase</keyword>
<dbReference type="Gene3D" id="3.90.120.10">
    <property type="entry name" value="DNA Methylase, subunit A, domain 2"/>
    <property type="match status" value="1"/>
</dbReference>
<dbReference type="EC" id="2.1.1.37" evidence="1"/>
<accession>A0A9E7PMW8</accession>
<evidence type="ECO:0000256" key="3">
    <source>
        <dbReference type="ARBA" id="ARBA00022679"/>
    </source>
</evidence>
<dbReference type="REBASE" id="652484">
    <property type="entry name" value="M.Men3599ORF3415P"/>
</dbReference>
<evidence type="ECO:0000256" key="1">
    <source>
        <dbReference type="ARBA" id="ARBA00011975"/>
    </source>
</evidence>
<dbReference type="KEGG" id="mend:L6E24_03415"/>
<dbReference type="InterPro" id="IPR001525">
    <property type="entry name" value="C5_MeTfrase"/>
</dbReference>
<dbReference type="InterPro" id="IPR029063">
    <property type="entry name" value="SAM-dependent_MTases_sf"/>
</dbReference>
<organism evidence="6 7">
    <name type="scientific">Methanoplanus endosymbiosus</name>
    <dbReference type="NCBI Taxonomy" id="33865"/>
    <lineage>
        <taxon>Archaea</taxon>
        <taxon>Methanobacteriati</taxon>
        <taxon>Methanobacteriota</taxon>
        <taxon>Stenosarchaea group</taxon>
        <taxon>Methanomicrobia</taxon>
        <taxon>Methanomicrobiales</taxon>
        <taxon>Methanomicrobiaceae</taxon>
        <taxon>Methanoplanus</taxon>
    </lineage>
</organism>
<dbReference type="Proteomes" id="UP001060368">
    <property type="component" value="Chromosome"/>
</dbReference>
<protein>
    <recommendedName>
        <fullName evidence="1">DNA (cytosine-5-)-methyltransferase</fullName>
        <ecNumber evidence="1">2.1.1.37</ecNumber>
    </recommendedName>
</protein>
<dbReference type="PANTHER" id="PTHR10629:SF52">
    <property type="entry name" value="DNA (CYTOSINE-5)-METHYLTRANSFERASE 1"/>
    <property type="match status" value="1"/>
</dbReference>
<sequence>MKEKYTGIDLFSGAGGLTEGFIRHSFDFVAHVEMNEYATQTLDTRIRYHKLCNNGKKDFYYRYFSGEITREDFIAGSQDYFPEGTGIYHCEISPETESDLINSIKKRLDSTGKESVDVIIGGPPCQAYSLAGRGRSKDGMVNDPRNLLYLYYLKAIETFKPKIFVFENVPGIISSLNGKVFEDFNEKIGKLGYCGDPNARILNAADFGVLQNRKRIIYIGWKKELDFEYPDFQQNKSEYNTGDLFNDLPPLYPGEGSNDPQKYLTKRSSGYLKEKGLRTDEPVVRNHIARNHNERDREIYRKVISKWESGRERLHYDELPEELKTHKKRKVFTDRFKVIDKEGLSHAVLAHLAKDGHYFIYPDIKYARSITVREAARIQSFPDNYLFEGPRTAQYVQIGNAVPPLMASGIAKEIEKGLNRN</sequence>
<dbReference type="NCBIfam" id="TIGR00675">
    <property type="entry name" value="dcm"/>
    <property type="match status" value="1"/>
</dbReference>